<dbReference type="PANTHER" id="PTHR33181:SF18">
    <property type="match status" value="1"/>
</dbReference>
<dbReference type="EMBL" id="CAJGYO010000007">
    <property type="protein sequence ID" value="CAD6247884.1"/>
    <property type="molecule type" value="Genomic_DNA"/>
</dbReference>
<evidence type="ECO:0000313" key="2">
    <source>
        <dbReference type="Proteomes" id="UP000604825"/>
    </source>
</evidence>
<reference evidence="1" key="1">
    <citation type="submission" date="2020-10" db="EMBL/GenBank/DDBJ databases">
        <authorList>
            <person name="Han B."/>
            <person name="Lu T."/>
            <person name="Zhao Q."/>
            <person name="Huang X."/>
            <person name="Zhao Y."/>
        </authorList>
    </citation>
    <scope>NUCLEOTIDE SEQUENCE</scope>
</reference>
<organism evidence="1 2">
    <name type="scientific">Miscanthus lutarioriparius</name>
    <dbReference type="NCBI Taxonomy" id="422564"/>
    <lineage>
        <taxon>Eukaryota</taxon>
        <taxon>Viridiplantae</taxon>
        <taxon>Streptophyta</taxon>
        <taxon>Embryophyta</taxon>
        <taxon>Tracheophyta</taxon>
        <taxon>Spermatophyta</taxon>
        <taxon>Magnoliopsida</taxon>
        <taxon>Liliopsida</taxon>
        <taxon>Poales</taxon>
        <taxon>Poaceae</taxon>
        <taxon>PACMAD clade</taxon>
        <taxon>Panicoideae</taxon>
        <taxon>Andropogonodae</taxon>
        <taxon>Andropogoneae</taxon>
        <taxon>Saccharinae</taxon>
        <taxon>Miscanthus</taxon>
    </lineage>
</organism>
<keyword evidence="2" id="KW-1185">Reference proteome</keyword>
<proteinExistence type="predicted"/>
<dbReference type="AlphaFoldDB" id="A0A811PVA8"/>
<dbReference type="OrthoDB" id="689242at2759"/>
<dbReference type="PANTHER" id="PTHR33181">
    <property type="entry name" value="OS01G0778500 PROTEIN"/>
    <property type="match status" value="1"/>
</dbReference>
<protein>
    <submittedName>
        <fullName evidence="1">Uncharacterized protein</fullName>
    </submittedName>
</protein>
<sequence>MAWWRARVVVPARRAWLAVVAARVRRRKGRTERAAGIVDLHRDVETCGYHDVQVMWDMLGLDTGPPSSAPERRKRSPFWTWTPSFLHFGSSRRTGTGTAAAR</sequence>
<gene>
    <name evidence="1" type="ORF">NCGR_LOCUS32060</name>
</gene>
<name>A0A811PVA8_9POAL</name>
<evidence type="ECO:0000313" key="1">
    <source>
        <dbReference type="EMBL" id="CAD6247884.1"/>
    </source>
</evidence>
<accession>A0A811PVA8</accession>
<dbReference type="Proteomes" id="UP000604825">
    <property type="component" value="Unassembled WGS sequence"/>
</dbReference>
<comment type="caution">
    <text evidence="1">The sequence shown here is derived from an EMBL/GenBank/DDBJ whole genome shotgun (WGS) entry which is preliminary data.</text>
</comment>